<dbReference type="CDD" id="cd00075">
    <property type="entry name" value="HATPase"/>
    <property type="match status" value="1"/>
</dbReference>
<feature type="transmembrane region" description="Helical" evidence="14">
    <location>
        <begin position="107"/>
        <end position="128"/>
    </location>
</feature>
<keyword evidence="5" id="KW-0597">Phosphoprotein</keyword>
<dbReference type="GO" id="GO:0005524">
    <property type="term" value="F:ATP binding"/>
    <property type="evidence" value="ECO:0007669"/>
    <property type="project" value="UniProtKB-KW"/>
</dbReference>
<dbReference type="SUPFAM" id="SSF55874">
    <property type="entry name" value="ATPase domain of HSP90 chaperone/DNA topoisomerase II/histidine kinase"/>
    <property type="match status" value="1"/>
</dbReference>
<reference evidence="16 17" key="1">
    <citation type="submission" date="2018-11" db="EMBL/GenBank/DDBJ databases">
        <authorList>
            <person name="Li F."/>
        </authorList>
    </citation>
    <scope>NUCLEOTIDE SEQUENCE [LARGE SCALE GENOMIC DNA]</scope>
    <source>
        <strain evidence="16 17">Gsoil 818</strain>
    </source>
</reference>
<evidence type="ECO:0000259" key="15">
    <source>
        <dbReference type="PROSITE" id="PS50109"/>
    </source>
</evidence>
<gene>
    <name evidence="16" type="ORF">EFL26_05730</name>
</gene>
<keyword evidence="6" id="KW-0808">Transferase</keyword>
<evidence type="ECO:0000256" key="2">
    <source>
        <dbReference type="ARBA" id="ARBA00004141"/>
    </source>
</evidence>
<dbReference type="OrthoDB" id="9806130at2"/>
<evidence type="ECO:0000256" key="5">
    <source>
        <dbReference type="ARBA" id="ARBA00022553"/>
    </source>
</evidence>
<evidence type="ECO:0000256" key="12">
    <source>
        <dbReference type="ARBA" id="ARBA00023012"/>
    </source>
</evidence>
<dbReference type="Gene3D" id="1.20.120.620">
    <property type="entry name" value="Backbone structure of the membrane domain of e. Coli histidine kinase receptor kdpd"/>
    <property type="match status" value="1"/>
</dbReference>
<protein>
    <recommendedName>
        <fullName evidence="4">histidine kinase</fullName>
        <ecNumber evidence="4">2.7.13.3</ecNumber>
    </recommendedName>
</protein>
<feature type="transmembrane region" description="Helical" evidence="14">
    <location>
        <begin position="60"/>
        <end position="87"/>
    </location>
</feature>
<dbReference type="InterPro" id="IPR025201">
    <property type="entry name" value="KdpD_TM"/>
</dbReference>
<dbReference type="PRINTS" id="PR00344">
    <property type="entry name" value="BCTRLSENSOR"/>
</dbReference>
<dbReference type="InterPro" id="IPR003594">
    <property type="entry name" value="HATPase_dom"/>
</dbReference>
<evidence type="ECO:0000256" key="1">
    <source>
        <dbReference type="ARBA" id="ARBA00000085"/>
    </source>
</evidence>
<dbReference type="InterPro" id="IPR052023">
    <property type="entry name" value="Histidine_kinase_KdpD"/>
</dbReference>
<accession>A0A3N0GVU7</accession>
<comment type="catalytic activity">
    <reaction evidence="1">
        <text>ATP + protein L-histidine = ADP + protein N-phospho-L-histidine.</text>
        <dbReference type="EC" id="2.7.13.3"/>
    </reaction>
</comment>
<dbReference type="InterPro" id="IPR036890">
    <property type="entry name" value="HATPase_C_sf"/>
</dbReference>
<evidence type="ECO:0000256" key="7">
    <source>
        <dbReference type="ARBA" id="ARBA00022692"/>
    </source>
</evidence>
<dbReference type="EMBL" id="RJSF01000011">
    <property type="protein sequence ID" value="RNM16258.1"/>
    <property type="molecule type" value="Genomic_DNA"/>
</dbReference>
<dbReference type="Gene3D" id="1.10.287.130">
    <property type="match status" value="1"/>
</dbReference>
<evidence type="ECO:0000256" key="4">
    <source>
        <dbReference type="ARBA" id="ARBA00012438"/>
    </source>
</evidence>
<dbReference type="SMART" id="SM00387">
    <property type="entry name" value="HATPase_c"/>
    <property type="match status" value="1"/>
</dbReference>
<dbReference type="Pfam" id="PF00512">
    <property type="entry name" value="HisKA"/>
    <property type="match status" value="1"/>
</dbReference>
<keyword evidence="10" id="KW-0067">ATP-binding</keyword>
<dbReference type="AlphaFoldDB" id="A0A3N0GVU7"/>
<evidence type="ECO:0000313" key="16">
    <source>
        <dbReference type="EMBL" id="RNM16258.1"/>
    </source>
</evidence>
<evidence type="ECO:0000256" key="14">
    <source>
        <dbReference type="SAM" id="Phobius"/>
    </source>
</evidence>
<evidence type="ECO:0000256" key="8">
    <source>
        <dbReference type="ARBA" id="ARBA00022741"/>
    </source>
</evidence>
<feature type="transmembrane region" description="Helical" evidence="14">
    <location>
        <begin position="28"/>
        <end position="48"/>
    </location>
</feature>
<dbReference type="Proteomes" id="UP000279994">
    <property type="component" value="Unassembled WGS sequence"/>
</dbReference>
<keyword evidence="13 14" id="KW-0472">Membrane</keyword>
<name>A0A3N0GVU7_9ACTN</name>
<dbReference type="InterPro" id="IPR004358">
    <property type="entry name" value="Sig_transdc_His_kin-like_C"/>
</dbReference>
<dbReference type="InterPro" id="IPR038318">
    <property type="entry name" value="KdpD_sf"/>
</dbReference>
<dbReference type="SUPFAM" id="SSF47384">
    <property type="entry name" value="Homodimeric domain of signal transducing histidine kinase"/>
    <property type="match status" value="1"/>
</dbReference>
<dbReference type="EC" id="2.7.13.3" evidence="4"/>
<dbReference type="SMART" id="SM00388">
    <property type="entry name" value="HisKA"/>
    <property type="match status" value="1"/>
</dbReference>
<keyword evidence="12" id="KW-0902">Two-component regulatory system</keyword>
<evidence type="ECO:0000256" key="13">
    <source>
        <dbReference type="ARBA" id="ARBA00023136"/>
    </source>
</evidence>
<keyword evidence="9" id="KW-0418">Kinase</keyword>
<keyword evidence="8" id="KW-0547">Nucleotide-binding</keyword>
<dbReference type="GO" id="GO:0000155">
    <property type="term" value="F:phosphorelay sensor kinase activity"/>
    <property type="evidence" value="ECO:0007669"/>
    <property type="project" value="InterPro"/>
</dbReference>
<evidence type="ECO:0000256" key="10">
    <source>
        <dbReference type="ARBA" id="ARBA00022840"/>
    </source>
</evidence>
<dbReference type="PANTHER" id="PTHR45569:SF1">
    <property type="entry name" value="SENSOR PROTEIN KDPD"/>
    <property type="match status" value="1"/>
</dbReference>
<keyword evidence="7 14" id="KW-0812">Transmembrane</keyword>
<dbReference type="InterPro" id="IPR005467">
    <property type="entry name" value="His_kinase_dom"/>
</dbReference>
<dbReference type="Pfam" id="PF13493">
    <property type="entry name" value="DUF4118"/>
    <property type="match status" value="1"/>
</dbReference>
<comment type="subcellular location">
    <subcellularLocation>
        <location evidence="3">Cell membrane</location>
    </subcellularLocation>
    <subcellularLocation>
        <location evidence="2">Membrane</location>
        <topology evidence="2">Multi-pass membrane protein</topology>
    </subcellularLocation>
</comment>
<organism evidence="16 17">
    <name type="scientific">Nocardioides pocheonensis</name>
    <dbReference type="NCBI Taxonomy" id="661485"/>
    <lineage>
        <taxon>Bacteria</taxon>
        <taxon>Bacillati</taxon>
        <taxon>Actinomycetota</taxon>
        <taxon>Actinomycetes</taxon>
        <taxon>Propionibacteriales</taxon>
        <taxon>Nocardioidaceae</taxon>
        <taxon>Nocardioides</taxon>
    </lineage>
</organism>
<feature type="domain" description="Histidine kinase" evidence="15">
    <location>
        <begin position="255"/>
        <end position="461"/>
    </location>
</feature>
<keyword evidence="17" id="KW-1185">Reference proteome</keyword>
<dbReference type="PANTHER" id="PTHR45569">
    <property type="entry name" value="SENSOR PROTEIN KDPD"/>
    <property type="match status" value="1"/>
</dbReference>
<dbReference type="GO" id="GO:0005886">
    <property type="term" value="C:plasma membrane"/>
    <property type="evidence" value="ECO:0007669"/>
    <property type="project" value="UniProtKB-SubCell"/>
</dbReference>
<dbReference type="CDD" id="cd00082">
    <property type="entry name" value="HisKA"/>
    <property type="match status" value="1"/>
</dbReference>
<sequence>MWANGGVRTALGARPPEGTGELSRRRVVAAYALAVLGTAVLTVVMTSVGSPSTLSFEAMVFLAFVVGCALLGGRWPAVAAALLAGFSLNYWFTEPLHQLRIASAENVATIVVFLVVATAVSGLVDAAARQTHQARVARREADDLALLNRSALVDDDVPRLLGVLCERFGFASAVLDPPAAPGVPAAPVDGGRFVLPDGWVLTVTGHEPDDAERRVLTAFAGHLALLRGQAELARQADAAHELELGNRVRTALLAAVSHDVRTPLAALKVAVSTLRTPGVQWAEADRQELLATIEEATDRLTGIIADLLDMTRLQSGGVRLALEEVPVEDLLARAAARRPVSIVVPDGLPCVRVDTGLTDRALDNLVANALRHGGGVVELEAAAVGHDVEVRVVDHGPGVPDALKPRMFAPFERLGVSPGGEGVGLGLTVAQGLAEAQGATVTARDTPGGGLTMVLTLPVAPTPPSDQVAT</sequence>
<evidence type="ECO:0000256" key="6">
    <source>
        <dbReference type="ARBA" id="ARBA00022679"/>
    </source>
</evidence>
<evidence type="ECO:0000256" key="3">
    <source>
        <dbReference type="ARBA" id="ARBA00004236"/>
    </source>
</evidence>
<evidence type="ECO:0000313" key="17">
    <source>
        <dbReference type="Proteomes" id="UP000279994"/>
    </source>
</evidence>
<proteinExistence type="predicted"/>
<evidence type="ECO:0000256" key="9">
    <source>
        <dbReference type="ARBA" id="ARBA00022777"/>
    </source>
</evidence>
<dbReference type="PROSITE" id="PS50109">
    <property type="entry name" value="HIS_KIN"/>
    <property type="match status" value="1"/>
</dbReference>
<keyword evidence="11 14" id="KW-1133">Transmembrane helix</keyword>
<dbReference type="InterPro" id="IPR003661">
    <property type="entry name" value="HisK_dim/P_dom"/>
</dbReference>
<dbReference type="InterPro" id="IPR036097">
    <property type="entry name" value="HisK_dim/P_sf"/>
</dbReference>
<dbReference type="Pfam" id="PF02518">
    <property type="entry name" value="HATPase_c"/>
    <property type="match status" value="1"/>
</dbReference>
<comment type="caution">
    <text evidence="16">The sequence shown here is derived from an EMBL/GenBank/DDBJ whole genome shotgun (WGS) entry which is preliminary data.</text>
</comment>
<dbReference type="Gene3D" id="3.30.565.10">
    <property type="entry name" value="Histidine kinase-like ATPase, C-terminal domain"/>
    <property type="match status" value="1"/>
</dbReference>
<evidence type="ECO:0000256" key="11">
    <source>
        <dbReference type="ARBA" id="ARBA00022989"/>
    </source>
</evidence>